<proteinExistence type="predicted"/>
<dbReference type="SUPFAM" id="SSF56436">
    <property type="entry name" value="C-type lectin-like"/>
    <property type="match status" value="1"/>
</dbReference>
<evidence type="ECO:0000313" key="4">
    <source>
        <dbReference type="EMBL" id="SKA26112.1"/>
    </source>
</evidence>
<keyword evidence="5" id="KW-1185">Reference proteome</keyword>
<sequence length="300" mass="33436">MDIKVLEMSKITHRVLLSLSCCTVALFSFPVLAQDFLCDATQAASDQLPVLDSSCPLGQGLWGNTLPKGQDSKFWIQCGLLASPLSVEQAKALYEKISTDVWMKPEGSGTRCLIGPYNDYAQARKELTGVRALAGYKEAFLREVSKSIVSQSQPQGASVQRQPTPVKTRTPTARPLKSPPPIQPASDAIVIRHQTSFNGLTYAIPYTTSDKVQFYMEHNQAWNRLNYSGAKKMCESQNMRLVTEEEWQQLLSSKVMEKEQWPMYLPYWGQNNRGLFTSGKITNLKGNSLLSVVCVKSAME</sequence>
<reference evidence="5" key="1">
    <citation type="submission" date="2017-02" db="EMBL/GenBank/DDBJ databases">
        <authorList>
            <person name="Varghese N."/>
            <person name="Submissions S."/>
        </authorList>
    </citation>
    <scope>NUCLEOTIDE SEQUENCE [LARGE SCALE GENOMIC DNA]</scope>
    <source>
        <strain evidence="5">DSM 19608</strain>
    </source>
</reference>
<dbReference type="InterPro" id="IPR036680">
    <property type="entry name" value="SPOR-like_sf"/>
</dbReference>
<evidence type="ECO:0000256" key="2">
    <source>
        <dbReference type="SAM" id="SignalP"/>
    </source>
</evidence>
<name>A0A1T4SD16_VIBCI</name>
<dbReference type="PROSITE" id="PS51724">
    <property type="entry name" value="SPOR"/>
    <property type="match status" value="1"/>
</dbReference>
<feature type="chain" id="PRO_5012707509" evidence="2">
    <location>
        <begin position="34"/>
        <end position="300"/>
    </location>
</feature>
<evidence type="ECO:0000259" key="3">
    <source>
        <dbReference type="PROSITE" id="PS51724"/>
    </source>
</evidence>
<dbReference type="InterPro" id="IPR007730">
    <property type="entry name" value="SPOR-like_dom"/>
</dbReference>
<gene>
    <name evidence="4" type="ORF">SAMN02745782_03199</name>
</gene>
<feature type="domain" description="SPOR" evidence="3">
    <location>
        <begin position="68"/>
        <end position="143"/>
    </location>
</feature>
<evidence type="ECO:0000256" key="1">
    <source>
        <dbReference type="SAM" id="MobiDB-lite"/>
    </source>
</evidence>
<accession>A0A1T4SD16</accession>
<protein>
    <submittedName>
        <fullName evidence="4">Sporulation related domain-containing protein</fullName>
    </submittedName>
</protein>
<dbReference type="OrthoDB" id="5811976at2"/>
<dbReference type="EMBL" id="FUXB01000023">
    <property type="protein sequence ID" value="SKA26112.1"/>
    <property type="molecule type" value="Genomic_DNA"/>
</dbReference>
<feature type="signal peptide" evidence="2">
    <location>
        <begin position="1"/>
        <end position="33"/>
    </location>
</feature>
<organism evidence="4 5">
    <name type="scientific">Vibrio cincinnatiensis DSM 19608</name>
    <dbReference type="NCBI Taxonomy" id="1123491"/>
    <lineage>
        <taxon>Bacteria</taxon>
        <taxon>Pseudomonadati</taxon>
        <taxon>Pseudomonadota</taxon>
        <taxon>Gammaproteobacteria</taxon>
        <taxon>Vibrionales</taxon>
        <taxon>Vibrionaceae</taxon>
        <taxon>Vibrio</taxon>
    </lineage>
</organism>
<feature type="compositionally biased region" description="Polar residues" evidence="1">
    <location>
        <begin position="151"/>
        <end position="171"/>
    </location>
</feature>
<dbReference type="Proteomes" id="UP000190834">
    <property type="component" value="Unassembled WGS sequence"/>
</dbReference>
<dbReference type="STRING" id="1123491.SAMN02745782_03199"/>
<dbReference type="Pfam" id="PF05036">
    <property type="entry name" value="SPOR"/>
    <property type="match status" value="1"/>
</dbReference>
<dbReference type="SUPFAM" id="SSF110997">
    <property type="entry name" value="Sporulation related repeat"/>
    <property type="match status" value="1"/>
</dbReference>
<dbReference type="GO" id="GO:0042834">
    <property type="term" value="F:peptidoglycan binding"/>
    <property type="evidence" value="ECO:0007669"/>
    <property type="project" value="InterPro"/>
</dbReference>
<dbReference type="AlphaFoldDB" id="A0A1T4SD16"/>
<evidence type="ECO:0000313" key="5">
    <source>
        <dbReference type="Proteomes" id="UP000190834"/>
    </source>
</evidence>
<keyword evidence="2" id="KW-0732">Signal</keyword>
<dbReference type="InterPro" id="IPR016187">
    <property type="entry name" value="CTDL_fold"/>
</dbReference>
<feature type="region of interest" description="Disordered" evidence="1">
    <location>
        <begin position="151"/>
        <end position="184"/>
    </location>
</feature>